<dbReference type="InterPro" id="IPR018759">
    <property type="entry name" value="BBP2_2"/>
</dbReference>
<sequence>MTERAQPEYDPVPIRLGAFEAQPALRIGAGYRSNLFASTTNETEDSYLQFRPSVDVQSTWSRHSLAVSLSSESTEYQDTSSESNTDFRGRLAGRLDASSAVSLVGNVIAEQTYEPRSSVASNPAAVEPVEQNRLGGEIGADYEAGRIKVRGRVSSETIDYQDVRLNAGPVLDQDFRDRDETSASVRVSYAPQRDWAVFAEGVVTERDYDAPNAFNNFNRDSQGTVFRVGSDFELPFLVRGDVAVGYHQFEYDDPAFADVDGLSVEGNASWFVTQLTTVTGSASRRVVDPGLLAAAGATQTDVTLRIDHELRRNWLVNASVGLSDFEYENINRTDERTRLTLGTEWKLNRNASLNGAFEYVDQDSNQQPFSENRIMVGITVRP</sequence>
<dbReference type="EMBL" id="BMKF01000002">
    <property type="protein sequence ID" value="GGB67937.1"/>
    <property type="molecule type" value="Genomic_DNA"/>
</dbReference>
<dbReference type="SUPFAM" id="SSF56935">
    <property type="entry name" value="Porins"/>
    <property type="match status" value="1"/>
</dbReference>
<organism evidence="1 2">
    <name type="scientific">Henriciella pelagia</name>
    <dbReference type="NCBI Taxonomy" id="1977912"/>
    <lineage>
        <taxon>Bacteria</taxon>
        <taxon>Pseudomonadati</taxon>
        <taxon>Pseudomonadota</taxon>
        <taxon>Alphaproteobacteria</taxon>
        <taxon>Hyphomonadales</taxon>
        <taxon>Hyphomonadaceae</taxon>
        <taxon>Henriciella</taxon>
    </lineage>
</organism>
<evidence type="ECO:0008006" key="3">
    <source>
        <dbReference type="Google" id="ProtNLM"/>
    </source>
</evidence>
<dbReference type="Pfam" id="PF10082">
    <property type="entry name" value="BBP2_2"/>
    <property type="match status" value="1"/>
</dbReference>
<gene>
    <name evidence="1" type="ORF">GCM10011503_15770</name>
</gene>
<name>A0ABQ1JIY8_9PROT</name>
<proteinExistence type="predicted"/>
<protein>
    <recommendedName>
        <fullName evidence="3">Beta-barrel porin 2</fullName>
    </recommendedName>
</protein>
<comment type="caution">
    <text evidence="1">The sequence shown here is derived from an EMBL/GenBank/DDBJ whole genome shotgun (WGS) entry which is preliminary data.</text>
</comment>
<keyword evidence="2" id="KW-1185">Reference proteome</keyword>
<evidence type="ECO:0000313" key="1">
    <source>
        <dbReference type="EMBL" id="GGB67937.1"/>
    </source>
</evidence>
<evidence type="ECO:0000313" key="2">
    <source>
        <dbReference type="Proteomes" id="UP000628854"/>
    </source>
</evidence>
<accession>A0ABQ1JIY8</accession>
<reference evidence="2" key="1">
    <citation type="journal article" date="2019" name="Int. J. Syst. Evol. Microbiol.">
        <title>The Global Catalogue of Microorganisms (GCM) 10K type strain sequencing project: providing services to taxonomists for standard genome sequencing and annotation.</title>
        <authorList>
            <consortium name="The Broad Institute Genomics Platform"/>
            <consortium name="The Broad Institute Genome Sequencing Center for Infectious Disease"/>
            <person name="Wu L."/>
            <person name="Ma J."/>
        </authorList>
    </citation>
    <scope>NUCLEOTIDE SEQUENCE [LARGE SCALE GENOMIC DNA]</scope>
    <source>
        <strain evidence="2">CGMCC 1.15928</strain>
    </source>
</reference>
<dbReference type="Proteomes" id="UP000628854">
    <property type="component" value="Unassembled WGS sequence"/>
</dbReference>